<keyword evidence="2" id="KW-1185">Reference proteome</keyword>
<accession>A0A8S0W0U5</accession>
<name>A0A8S0W0U5_CYCAE</name>
<gene>
    <name evidence="1" type="ORF">AAE3_LOCUS12962</name>
</gene>
<protein>
    <submittedName>
        <fullName evidence="1">Uncharacterized protein</fullName>
    </submittedName>
</protein>
<dbReference type="OrthoDB" id="10327259at2759"/>
<dbReference type="Proteomes" id="UP000467700">
    <property type="component" value="Unassembled WGS sequence"/>
</dbReference>
<proteinExistence type="predicted"/>
<evidence type="ECO:0000313" key="2">
    <source>
        <dbReference type="Proteomes" id="UP000467700"/>
    </source>
</evidence>
<organism evidence="1 2">
    <name type="scientific">Cyclocybe aegerita</name>
    <name type="common">Black poplar mushroom</name>
    <name type="synonym">Agrocybe aegerita</name>
    <dbReference type="NCBI Taxonomy" id="1973307"/>
    <lineage>
        <taxon>Eukaryota</taxon>
        <taxon>Fungi</taxon>
        <taxon>Dikarya</taxon>
        <taxon>Basidiomycota</taxon>
        <taxon>Agaricomycotina</taxon>
        <taxon>Agaricomycetes</taxon>
        <taxon>Agaricomycetidae</taxon>
        <taxon>Agaricales</taxon>
        <taxon>Agaricineae</taxon>
        <taxon>Bolbitiaceae</taxon>
        <taxon>Cyclocybe</taxon>
    </lineage>
</organism>
<dbReference type="AlphaFoldDB" id="A0A8S0W0U5"/>
<dbReference type="EMBL" id="CACVBS010000095">
    <property type="protein sequence ID" value="CAA7270744.1"/>
    <property type="molecule type" value="Genomic_DNA"/>
</dbReference>
<comment type="caution">
    <text evidence="1">The sequence shown here is derived from an EMBL/GenBank/DDBJ whole genome shotgun (WGS) entry which is preliminary data.</text>
</comment>
<reference evidence="1 2" key="1">
    <citation type="submission" date="2020-01" db="EMBL/GenBank/DDBJ databases">
        <authorList>
            <person name="Gupta K D."/>
        </authorList>
    </citation>
    <scope>NUCLEOTIDE SEQUENCE [LARGE SCALE GENOMIC DNA]</scope>
</reference>
<evidence type="ECO:0000313" key="1">
    <source>
        <dbReference type="EMBL" id="CAA7270744.1"/>
    </source>
</evidence>
<sequence length="491" mass="56207">MHPTKSSTCPVLRRPAPAFPPDIIDLVVDELADSSISYEIRQALMQICTAVSRSFRYRARRNLFSELELVVPADTYEYLPIKRLRELFDSDNTLQEYVKKVTLIIQLPSTTNKPPAYEANIPSSLRSCTASPLLGYAHAARESGPSLFLRSIGTGATLEIGRSFIVHVGYIVEQWTSLKTLKLDPGCIFEDDADVLDSNQDVGQPESLELACLGLIESLHWMTEEQLKIFTARVKRLYFHGIVPYYSFDTLMNFIETCVALEDLRVIRTPGKFRRQGIDINVSLDSSAKHPIYLSPLPNLRTVEIIEPGIFLDGRPSIQEACHYMLPVLSPDSVVESLILQVGLNFLHGVQSGLFPEHEILDPTNLQWCEFDRSLARLHHLKHVEIRLKFWYHYALGIEERDAIRRVVRERTAERLFPLVSDKKAAVVRIEIEMKERYPPGPTRDVQGYYDVMSKCFRLGWHSDKTGREEANDKNLARQAELVWRLRNERL</sequence>